<dbReference type="OrthoDB" id="1869791at2759"/>
<dbReference type="Pfam" id="PF09253">
    <property type="entry name" value="Ole_e_6"/>
    <property type="match status" value="1"/>
</dbReference>
<dbReference type="InterPro" id="IPR036466">
    <property type="entry name" value="Pollen_allergen_ole-e-6_sf"/>
</dbReference>
<dbReference type="PANTHER" id="PTHR35632">
    <property type="entry name" value="MAJOR POLLEN ALLERGEN OLE E 6-LIKE"/>
    <property type="match status" value="1"/>
</dbReference>
<feature type="signal peptide" evidence="1">
    <location>
        <begin position="1"/>
        <end position="18"/>
    </location>
</feature>
<reference evidence="2" key="1">
    <citation type="submission" date="2020-05" db="EMBL/GenBank/DDBJ databases">
        <title>WGS assembly of Corymbia citriodora subspecies variegata.</title>
        <authorList>
            <person name="Barry K."/>
            <person name="Hundley H."/>
            <person name="Shu S."/>
            <person name="Jenkins J."/>
            <person name="Grimwood J."/>
            <person name="Baten A."/>
        </authorList>
    </citation>
    <scope>NUCLEOTIDE SEQUENCE</scope>
    <source>
        <strain evidence="2">CV2-018</strain>
    </source>
</reference>
<dbReference type="Gene3D" id="1.10.287.720">
    <property type="entry name" value="Pollen allergen ole e 6"/>
    <property type="match status" value="1"/>
</dbReference>
<dbReference type="SUPFAM" id="SSF111388">
    <property type="entry name" value="Pollen allergen ole e 6"/>
    <property type="match status" value="1"/>
</dbReference>
<dbReference type="AlphaFoldDB" id="A0A8T0CQU3"/>
<evidence type="ECO:0000313" key="2">
    <source>
        <dbReference type="EMBL" id="KAF7848439.1"/>
    </source>
</evidence>
<dbReference type="Proteomes" id="UP000806378">
    <property type="component" value="Unassembled WGS sequence"/>
</dbReference>
<gene>
    <name evidence="2" type="ORF">BT93_L1948</name>
</gene>
<evidence type="ECO:0008006" key="4">
    <source>
        <dbReference type="Google" id="ProtNLM"/>
    </source>
</evidence>
<feature type="chain" id="PRO_5035875157" description="Major pollen allergen Ole e 6-like" evidence="1">
    <location>
        <begin position="19"/>
        <end position="92"/>
    </location>
</feature>
<dbReference type="InterPro" id="IPR015333">
    <property type="entry name" value="Pollen_allergen_ole-e-6"/>
</dbReference>
<sequence length="92" mass="10087">MANKLVAVFLMCIVVATALNIHTAEAAIDEQFKACFNTCHSECKDGGLGTNFCEMRCDSDCSAKEVAELSRHILFPPNDVMKSFVLKTGIDR</sequence>
<comment type="caution">
    <text evidence="2">The sequence shown here is derived from an EMBL/GenBank/DDBJ whole genome shotgun (WGS) entry which is preliminary data.</text>
</comment>
<name>A0A8T0CQU3_CORYI</name>
<dbReference type="EMBL" id="MU090125">
    <property type="protein sequence ID" value="KAF7848439.1"/>
    <property type="molecule type" value="Genomic_DNA"/>
</dbReference>
<dbReference type="PANTHER" id="PTHR35632:SF1">
    <property type="entry name" value="MAJOR POLLEN ALLERGEN OLE E 6-LIKE"/>
    <property type="match status" value="1"/>
</dbReference>
<evidence type="ECO:0000313" key="3">
    <source>
        <dbReference type="Proteomes" id="UP000806378"/>
    </source>
</evidence>
<organism evidence="2 3">
    <name type="scientific">Corymbia citriodora subsp. variegata</name>
    <dbReference type="NCBI Taxonomy" id="360336"/>
    <lineage>
        <taxon>Eukaryota</taxon>
        <taxon>Viridiplantae</taxon>
        <taxon>Streptophyta</taxon>
        <taxon>Embryophyta</taxon>
        <taxon>Tracheophyta</taxon>
        <taxon>Spermatophyta</taxon>
        <taxon>Magnoliopsida</taxon>
        <taxon>eudicotyledons</taxon>
        <taxon>Gunneridae</taxon>
        <taxon>Pentapetalae</taxon>
        <taxon>rosids</taxon>
        <taxon>malvids</taxon>
        <taxon>Myrtales</taxon>
        <taxon>Myrtaceae</taxon>
        <taxon>Myrtoideae</taxon>
        <taxon>Eucalypteae</taxon>
        <taxon>Corymbia</taxon>
    </lineage>
</organism>
<protein>
    <recommendedName>
        <fullName evidence="4">Major pollen allergen Ole e 6-like</fullName>
    </recommendedName>
</protein>
<proteinExistence type="predicted"/>
<evidence type="ECO:0000256" key="1">
    <source>
        <dbReference type="SAM" id="SignalP"/>
    </source>
</evidence>
<keyword evidence="1" id="KW-0732">Signal</keyword>
<dbReference type="Gramene" id="rna-gnl|WGS:JABURB|Cocit.L1948.1">
    <property type="protein sequence ID" value="cds-KAF7848439.1"/>
    <property type="gene ID" value="gene-BT93_L1948"/>
</dbReference>
<accession>A0A8T0CQU3</accession>
<keyword evidence="3" id="KW-1185">Reference proteome</keyword>